<organism evidence="2 3">
    <name type="scientific">Veillonella seminalis</name>
    <dbReference type="NCBI Taxonomy" id="1502943"/>
    <lineage>
        <taxon>Bacteria</taxon>
        <taxon>Bacillati</taxon>
        <taxon>Bacillota</taxon>
        <taxon>Negativicutes</taxon>
        <taxon>Veillonellales</taxon>
        <taxon>Veillonellaceae</taxon>
        <taxon>Veillonella</taxon>
    </lineage>
</organism>
<dbReference type="EMBL" id="WBKH01000010">
    <property type="protein sequence ID" value="KAB1477182.1"/>
    <property type="molecule type" value="Genomic_DNA"/>
</dbReference>
<gene>
    <name evidence="2" type="ORF">F8R14_09300</name>
</gene>
<name>A0A833C9T1_9FIRM</name>
<evidence type="ECO:0000256" key="1">
    <source>
        <dbReference type="SAM" id="Phobius"/>
    </source>
</evidence>
<protein>
    <submittedName>
        <fullName evidence="2">Uncharacterized protein</fullName>
    </submittedName>
</protein>
<dbReference type="GeneID" id="83055617"/>
<keyword evidence="1" id="KW-0472">Membrane</keyword>
<evidence type="ECO:0000313" key="3">
    <source>
        <dbReference type="Proteomes" id="UP000434554"/>
    </source>
</evidence>
<accession>A0A833C9T1</accession>
<evidence type="ECO:0000313" key="2">
    <source>
        <dbReference type="EMBL" id="KAB1477182.1"/>
    </source>
</evidence>
<dbReference type="Proteomes" id="UP000434554">
    <property type="component" value="Unassembled WGS sequence"/>
</dbReference>
<keyword evidence="1" id="KW-0812">Transmembrane</keyword>
<sequence length="213" mass="23853">MTTGEIIANLISVLSLFIAYLSYRNTRKAITVDFAPNCYLLNPKKDIISSEELIHDVKATRALYTTINIVNSSCVNMAYMDLRAFDPVSNANHFIATYRTLPFLKNKNILLSPFGPNALDNFVITLPDRIFAPLPAGSCTSIDVLIYINDNVDISNGVMVSIKTTETTLLKRSPWSNTNRKKFRAYSYLYDLSKSDTGSLEPPIQPTIKQSQD</sequence>
<proteinExistence type="predicted"/>
<comment type="caution">
    <text evidence="2">The sequence shown here is derived from an EMBL/GenBank/DDBJ whole genome shotgun (WGS) entry which is preliminary data.</text>
</comment>
<dbReference type="AlphaFoldDB" id="A0A833C9T1"/>
<keyword evidence="1" id="KW-1133">Transmembrane helix</keyword>
<feature type="transmembrane region" description="Helical" evidence="1">
    <location>
        <begin position="6"/>
        <end position="23"/>
    </location>
</feature>
<reference evidence="2 3" key="1">
    <citation type="submission" date="2019-09" db="EMBL/GenBank/DDBJ databases">
        <title>Draft genome sequence of 3 type strains from the CCUG.</title>
        <authorList>
            <person name="Pineiro-Iglesias B."/>
            <person name="Tunovic T."/>
            <person name="Unosson C."/>
            <person name="Inganas E."/>
            <person name="Ohlen M."/>
            <person name="Cardew S."/>
            <person name="Jensie-Markopoulos S."/>
            <person name="Salva-Serra F."/>
            <person name="Jaen-Luchoro D."/>
            <person name="Karlsson R."/>
            <person name="Svensson-Stadler L."/>
            <person name="Chun J."/>
            <person name="Moore E."/>
        </authorList>
    </citation>
    <scope>NUCLEOTIDE SEQUENCE [LARGE SCALE GENOMIC DNA]</scope>
    <source>
        <strain evidence="2 3">CCUG 65427</strain>
    </source>
</reference>
<dbReference type="RefSeq" id="WP_127008354.1">
    <property type="nucleotide sequence ID" value="NZ_RQUZ01000010.1"/>
</dbReference>